<accession>A0A1F4Y1G9</accession>
<sequence>MEDLVQQRLISSHQSVIVAADVASSNQLHRIAEAVRWVPKISALKFGVQLGLDGLWNNVRMAKDILPDVVVIYDHQKAGNDIPDMGAKFAGKLRACGIDAAILFPFAGPETQRAWTESCLGEGLRVLVGGIMTHPKFLVSEGGYISDDAPERIFDLACDQGIKDFVVPGTKIDWVVRLRAQLQKKLGPNNFDLYAPGFISQGGDITTCGIAAGPYFHAIVGSAIYGKNNIESVEMMRSAAIKVTSQLSA</sequence>
<dbReference type="AlphaFoldDB" id="A0A1F4Y1G9"/>
<reference evidence="1 2" key="1">
    <citation type="journal article" date="2016" name="Nat. Commun.">
        <title>Thousands of microbial genomes shed light on interconnected biogeochemical processes in an aquifer system.</title>
        <authorList>
            <person name="Anantharaman K."/>
            <person name="Brown C.T."/>
            <person name="Hug L.A."/>
            <person name="Sharon I."/>
            <person name="Castelle C.J."/>
            <person name="Probst A.J."/>
            <person name="Thomas B.C."/>
            <person name="Singh A."/>
            <person name="Wilkins M.J."/>
            <person name="Karaoz U."/>
            <person name="Brodie E.L."/>
            <person name="Williams K.H."/>
            <person name="Hubbard S.S."/>
            <person name="Banfield J.F."/>
        </authorList>
    </citation>
    <scope>NUCLEOTIDE SEQUENCE [LARGE SCALE GENOMIC DNA]</scope>
</reference>
<dbReference type="Proteomes" id="UP000178720">
    <property type="component" value="Unassembled WGS sequence"/>
</dbReference>
<protein>
    <recommendedName>
        <fullName evidence="3">Orotidine 5'-phosphate decarboxylase domain-containing protein</fullName>
    </recommendedName>
</protein>
<proteinExistence type="predicted"/>
<dbReference type="InterPro" id="IPR013785">
    <property type="entry name" value="Aldolase_TIM"/>
</dbReference>
<name>A0A1F4Y1G9_9BACT</name>
<gene>
    <name evidence="1" type="ORF">A3D70_00600</name>
</gene>
<comment type="caution">
    <text evidence="1">The sequence shown here is derived from an EMBL/GenBank/DDBJ whole genome shotgun (WGS) entry which is preliminary data.</text>
</comment>
<dbReference type="Gene3D" id="3.20.20.70">
    <property type="entry name" value="Aldolase class I"/>
    <property type="match status" value="1"/>
</dbReference>
<evidence type="ECO:0008006" key="3">
    <source>
        <dbReference type="Google" id="ProtNLM"/>
    </source>
</evidence>
<evidence type="ECO:0000313" key="2">
    <source>
        <dbReference type="Proteomes" id="UP000178720"/>
    </source>
</evidence>
<evidence type="ECO:0000313" key="1">
    <source>
        <dbReference type="EMBL" id="OGC87789.1"/>
    </source>
</evidence>
<organism evidence="1 2">
    <name type="scientific">Candidatus Adlerbacteria bacterium RIFCSPHIGHO2_02_FULL_54_18</name>
    <dbReference type="NCBI Taxonomy" id="1797241"/>
    <lineage>
        <taxon>Bacteria</taxon>
        <taxon>Candidatus Adleribacteriota</taxon>
    </lineage>
</organism>
<dbReference type="EMBL" id="MEWV01000024">
    <property type="protein sequence ID" value="OGC87789.1"/>
    <property type="molecule type" value="Genomic_DNA"/>
</dbReference>
<dbReference type="SUPFAM" id="SSF51366">
    <property type="entry name" value="Ribulose-phoshate binding barrel"/>
    <property type="match status" value="1"/>
</dbReference>
<dbReference type="InterPro" id="IPR011060">
    <property type="entry name" value="RibuloseP-bd_barrel"/>
</dbReference>